<evidence type="ECO:0000256" key="2">
    <source>
        <dbReference type="SAM" id="MobiDB-lite"/>
    </source>
</evidence>
<proteinExistence type="predicted"/>
<sequence>MNREPRRPDEDGVERTCAQRHGERDQLTAVPMESSGAEEQASESVDSAGVTVMTDQPAVPVSTDDPEGETDSAVTTSFEEATVVSGRSRVCEAEDSIAELTQLLDNARKLSAELETDENDGVRSCSAAMDKVLRDEIEVSDVCLAEDPEEDLRLRHGVAGRLTPNASAAEAASAIQRSQQAETTNQLTQPSPSSTSKFEADHRASAESDPLQDLVNGPDGDMFTNGETDESALTPVFKRRSFVDDICFGGATFDECLATLSRL</sequence>
<feature type="region of interest" description="Disordered" evidence="2">
    <location>
        <begin position="1"/>
        <end position="75"/>
    </location>
</feature>
<feature type="non-terminal residue" evidence="3">
    <location>
        <position position="263"/>
    </location>
</feature>
<protein>
    <submittedName>
        <fullName evidence="3">Uncharacterized protein</fullName>
    </submittedName>
</protein>
<dbReference type="AlphaFoldDB" id="A0A6A3PSI0"/>
<reference evidence="3 4" key="1">
    <citation type="submission" date="2018-08" db="EMBL/GenBank/DDBJ databases">
        <title>Genomic investigation of the strawberry pathogen Phytophthora fragariae indicates pathogenicity is determined by transcriptional variation in three key races.</title>
        <authorList>
            <person name="Adams T.M."/>
            <person name="Armitage A.D."/>
            <person name="Sobczyk M.K."/>
            <person name="Bates H.J."/>
            <person name="Dunwell J.M."/>
            <person name="Nellist C.F."/>
            <person name="Harrison R.J."/>
        </authorList>
    </citation>
    <scope>NUCLEOTIDE SEQUENCE [LARGE SCALE GENOMIC DNA]</scope>
    <source>
        <strain evidence="3 4">NOV-5</strain>
    </source>
</reference>
<evidence type="ECO:0000256" key="1">
    <source>
        <dbReference type="SAM" id="Coils"/>
    </source>
</evidence>
<feature type="compositionally biased region" description="Polar residues" evidence="2">
    <location>
        <begin position="182"/>
        <end position="197"/>
    </location>
</feature>
<feature type="coiled-coil region" evidence="1">
    <location>
        <begin position="93"/>
        <end position="120"/>
    </location>
</feature>
<feature type="compositionally biased region" description="Low complexity" evidence="2">
    <location>
        <begin position="33"/>
        <end position="44"/>
    </location>
</feature>
<feature type="region of interest" description="Disordered" evidence="2">
    <location>
        <begin position="165"/>
        <end position="228"/>
    </location>
</feature>
<accession>A0A6A3PSI0</accession>
<dbReference type="Proteomes" id="UP000440732">
    <property type="component" value="Unassembled WGS sequence"/>
</dbReference>
<evidence type="ECO:0000313" key="4">
    <source>
        <dbReference type="Proteomes" id="UP000440732"/>
    </source>
</evidence>
<evidence type="ECO:0000313" key="3">
    <source>
        <dbReference type="EMBL" id="KAE9062449.1"/>
    </source>
</evidence>
<name>A0A6A3PSI0_9STRA</name>
<feature type="compositionally biased region" description="Basic and acidic residues" evidence="2">
    <location>
        <begin position="1"/>
        <end position="14"/>
    </location>
</feature>
<comment type="caution">
    <text evidence="3">The sequence shown here is derived from an EMBL/GenBank/DDBJ whole genome shotgun (WGS) entry which is preliminary data.</text>
</comment>
<gene>
    <name evidence="3" type="ORF">PF006_g31164</name>
</gene>
<feature type="compositionally biased region" description="Low complexity" evidence="2">
    <location>
        <begin position="166"/>
        <end position="181"/>
    </location>
</feature>
<organism evidence="3 4">
    <name type="scientific">Phytophthora fragariae</name>
    <dbReference type="NCBI Taxonomy" id="53985"/>
    <lineage>
        <taxon>Eukaryota</taxon>
        <taxon>Sar</taxon>
        <taxon>Stramenopiles</taxon>
        <taxon>Oomycota</taxon>
        <taxon>Peronosporomycetes</taxon>
        <taxon>Peronosporales</taxon>
        <taxon>Peronosporaceae</taxon>
        <taxon>Phytophthora</taxon>
    </lineage>
</organism>
<keyword evidence="1" id="KW-0175">Coiled coil</keyword>
<dbReference type="EMBL" id="QXGA01006637">
    <property type="protein sequence ID" value="KAE9062449.1"/>
    <property type="molecule type" value="Genomic_DNA"/>
</dbReference>